<accession>A0ABR4KRI9</accession>
<organism evidence="4 5">
    <name type="scientific">Aspergillus pseudoustus</name>
    <dbReference type="NCBI Taxonomy" id="1810923"/>
    <lineage>
        <taxon>Eukaryota</taxon>
        <taxon>Fungi</taxon>
        <taxon>Dikarya</taxon>
        <taxon>Ascomycota</taxon>
        <taxon>Pezizomycotina</taxon>
        <taxon>Eurotiomycetes</taxon>
        <taxon>Eurotiomycetidae</taxon>
        <taxon>Eurotiales</taxon>
        <taxon>Aspergillaceae</taxon>
        <taxon>Aspergillus</taxon>
        <taxon>Aspergillus subgen. Nidulantes</taxon>
    </lineage>
</organism>
<dbReference type="Proteomes" id="UP001610446">
    <property type="component" value="Unassembled WGS sequence"/>
</dbReference>
<dbReference type="Pfam" id="PF03537">
    <property type="entry name" value="Glyco_hydro_114"/>
    <property type="match status" value="1"/>
</dbReference>
<dbReference type="InterPro" id="IPR004352">
    <property type="entry name" value="GH114_TIM-barrel"/>
</dbReference>
<evidence type="ECO:0000313" key="5">
    <source>
        <dbReference type="Proteomes" id="UP001610446"/>
    </source>
</evidence>
<reference evidence="4 5" key="1">
    <citation type="submission" date="2024-07" db="EMBL/GenBank/DDBJ databases">
        <title>Section-level genome sequencing and comparative genomics of Aspergillus sections Usti and Cavernicolus.</title>
        <authorList>
            <consortium name="Lawrence Berkeley National Laboratory"/>
            <person name="Nybo J.L."/>
            <person name="Vesth T.C."/>
            <person name="Theobald S."/>
            <person name="Frisvad J.C."/>
            <person name="Larsen T.O."/>
            <person name="Kjaerboelling I."/>
            <person name="Rothschild-Mancinelli K."/>
            <person name="Lyhne E.K."/>
            <person name="Kogle M.E."/>
            <person name="Barry K."/>
            <person name="Clum A."/>
            <person name="Na H."/>
            <person name="Ledsgaard L."/>
            <person name="Lin J."/>
            <person name="Lipzen A."/>
            <person name="Kuo A."/>
            <person name="Riley R."/>
            <person name="Mondo S."/>
            <person name="Labutti K."/>
            <person name="Haridas S."/>
            <person name="Pangalinan J."/>
            <person name="Salamov A.A."/>
            <person name="Simmons B.A."/>
            <person name="Magnuson J.K."/>
            <person name="Chen J."/>
            <person name="Drula E."/>
            <person name="Henrissat B."/>
            <person name="Wiebenga A."/>
            <person name="Lubbers R.J."/>
            <person name="Gomes A.C."/>
            <person name="Makela M.R."/>
            <person name="Stajich J."/>
            <person name="Grigoriev I.V."/>
            <person name="Mortensen U.H."/>
            <person name="De Vries R.P."/>
            <person name="Baker S.E."/>
            <person name="Andersen M.R."/>
        </authorList>
    </citation>
    <scope>NUCLEOTIDE SEQUENCE [LARGE SCALE GENOMIC DNA]</scope>
    <source>
        <strain evidence="4 5">CBS 123904</strain>
    </source>
</reference>
<evidence type="ECO:0000256" key="2">
    <source>
        <dbReference type="ARBA" id="ARBA00012755"/>
    </source>
</evidence>
<evidence type="ECO:0000313" key="4">
    <source>
        <dbReference type="EMBL" id="KAL2854890.1"/>
    </source>
</evidence>
<dbReference type="InterPro" id="IPR017853">
    <property type="entry name" value="GH"/>
</dbReference>
<gene>
    <name evidence="4" type="ORF">BJY01DRAFT_205033</name>
</gene>
<keyword evidence="4" id="KW-0378">Hydrolase</keyword>
<dbReference type="PANTHER" id="PTHR35273:SF2">
    <property type="entry name" value="ALPHA-GALACTOSIDASE"/>
    <property type="match status" value="1"/>
</dbReference>
<dbReference type="PANTHER" id="PTHR35273">
    <property type="entry name" value="ALPHA-1,4 POLYGALACTOSAMINIDASE, PUTATIVE (AFU_ORTHOLOGUE AFUA_3G07890)-RELATED"/>
    <property type="match status" value="1"/>
</dbReference>
<dbReference type="EMBL" id="JBFXLU010000013">
    <property type="protein sequence ID" value="KAL2854890.1"/>
    <property type="molecule type" value="Genomic_DNA"/>
</dbReference>
<name>A0ABR4KRI9_9EURO</name>
<dbReference type="GO" id="GO:0016787">
    <property type="term" value="F:hydrolase activity"/>
    <property type="evidence" value="ECO:0007669"/>
    <property type="project" value="UniProtKB-KW"/>
</dbReference>
<protein>
    <recommendedName>
        <fullName evidence="2">alpha-galactosidase</fullName>
        <ecNumber evidence="2">3.2.1.22</ecNumber>
    </recommendedName>
</protein>
<dbReference type="InterPro" id="IPR013785">
    <property type="entry name" value="Aldolase_TIM"/>
</dbReference>
<keyword evidence="5" id="KW-1185">Reference proteome</keyword>
<dbReference type="SUPFAM" id="SSF51445">
    <property type="entry name" value="(Trans)glycosidases"/>
    <property type="match status" value="1"/>
</dbReference>
<feature type="domain" description="Glycoside-hydrolase family GH114 TIM-barrel" evidence="3">
    <location>
        <begin position="1"/>
        <end position="144"/>
    </location>
</feature>
<evidence type="ECO:0000256" key="1">
    <source>
        <dbReference type="ARBA" id="ARBA00001255"/>
    </source>
</evidence>
<dbReference type="Gene3D" id="3.20.20.70">
    <property type="entry name" value="Aldolase class I"/>
    <property type="match status" value="1"/>
</dbReference>
<comment type="caution">
    <text evidence="4">The sequence shown here is derived from an EMBL/GenBank/DDBJ whole genome shotgun (WGS) entry which is preliminary data.</text>
</comment>
<dbReference type="EC" id="3.2.1.22" evidence="2"/>
<sequence length="148" mass="16461">MVQRLDLAQRKGCDGVDPDNVDGYDNENGLGLTQADTVDYMKFLAQEARDRGLSIGLKNAGAVISDVISVMHWSVNEQCAQYDECDTYAAFVNAGKPVFHIEYPKGDDVNNERDVTGSKKTDACNFEDSGEFSTLIKNMDLDNWYQDC</sequence>
<comment type="catalytic activity">
    <reaction evidence="1">
        <text>Hydrolysis of terminal, non-reducing alpha-D-galactose residues in alpha-D-galactosides, including galactose oligosaccharides, galactomannans and galactolipids.</text>
        <dbReference type="EC" id="3.2.1.22"/>
    </reaction>
</comment>
<proteinExistence type="predicted"/>
<evidence type="ECO:0000259" key="3">
    <source>
        <dbReference type="Pfam" id="PF03537"/>
    </source>
</evidence>